<proteinExistence type="predicted"/>
<protein>
    <submittedName>
        <fullName evidence="3">Uncharacterized protein</fullName>
    </submittedName>
</protein>
<dbReference type="AlphaFoldDB" id="A0A914R311"/>
<evidence type="ECO:0000313" key="3">
    <source>
        <dbReference type="WBParaSite" id="PEQ_0000064801-mRNA-1"/>
    </source>
</evidence>
<feature type="compositionally biased region" description="Basic and acidic residues" evidence="1">
    <location>
        <begin position="25"/>
        <end position="39"/>
    </location>
</feature>
<evidence type="ECO:0000313" key="2">
    <source>
        <dbReference type="Proteomes" id="UP000887564"/>
    </source>
</evidence>
<name>A0A914R311_PAREQ</name>
<dbReference type="WBParaSite" id="PEQ_0000064801-mRNA-1">
    <property type="protein sequence ID" value="PEQ_0000064801-mRNA-1"/>
    <property type="gene ID" value="PEQ_0000064801"/>
</dbReference>
<accession>A0A914R311</accession>
<feature type="region of interest" description="Disordered" evidence="1">
    <location>
        <begin position="20"/>
        <end position="39"/>
    </location>
</feature>
<dbReference type="Proteomes" id="UP000887564">
    <property type="component" value="Unplaced"/>
</dbReference>
<evidence type="ECO:0000256" key="1">
    <source>
        <dbReference type="SAM" id="MobiDB-lite"/>
    </source>
</evidence>
<reference evidence="3" key="1">
    <citation type="submission" date="2022-11" db="UniProtKB">
        <authorList>
            <consortium name="WormBaseParasite"/>
        </authorList>
    </citation>
    <scope>IDENTIFICATION</scope>
</reference>
<keyword evidence="2" id="KW-1185">Reference proteome</keyword>
<organism evidence="2 3">
    <name type="scientific">Parascaris equorum</name>
    <name type="common">Equine roundworm</name>
    <dbReference type="NCBI Taxonomy" id="6256"/>
    <lineage>
        <taxon>Eukaryota</taxon>
        <taxon>Metazoa</taxon>
        <taxon>Ecdysozoa</taxon>
        <taxon>Nematoda</taxon>
        <taxon>Chromadorea</taxon>
        <taxon>Rhabditida</taxon>
        <taxon>Spirurina</taxon>
        <taxon>Ascaridomorpha</taxon>
        <taxon>Ascaridoidea</taxon>
        <taxon>Ascarididae</taxon>
        <taxon>Parascaris</taxon>
    </lineage>
</organism>
<sequence length="99" mass="11601">MRAMLYLPMLMDRAIEPETSWQTRETQREATKCEKKKEPRFSNLSKAAPQVQSTLVHLFDINSQPQLTVRDVLLKRKNLEVCFSCFLVDEREGFIVARL</sequence>